<gene>
    <name evidence="1" type="ORF">NC653_014884</name>
</gene>
<dbReference type="AlphaFoldDB" id="A0AAD6QYJ3"/>
<evidence type="ECO:0000313" key="1">
    <source>
        <dbReference type="EMBL" id="KAJ6998862.1"/>
    </source>
</evidence>
<proteinExistence type="predicted"/>
<dbReference type="EMBL" id="JAQIZT010000005">
    <property type="protein sequence ID" value="KAJ6998862.1"/>
    <property type="molecule type" value="Genomic_DNA"/>
</dbReference>
<keyword evidence="2" id="KW-1185">Reference proteome</keyword>
<dbReference type="Proteomes" id="UP001164929">
    <property type="component" value="Chromosome 5"/>
</dbReference>
<protein>
    <submittedName>
        <fullName evidence="1">Uncharacterized protein</fullName>
    </submittedName>
</protein>
<accession>A0AAD6QYJ3</accession>
<sequence>MGLTPRCVARVLLAAPDRTSCECEILSRPLSTVQHVFAGCIEEANRKDDMLLIWLQSNQSESDETSSFLSSLSGSLAAVVQTYNQREGDRKEEVWTVR</sequence>
<comment type="caution">
    <text evidence="1">The sequence shown here is derived from an EMBL/GenBank/DDBJ whole genome shotgun (WGS) entry which is preliminary data.</text>
</comment>
<organism evidence="1 2">
    <name type="scientific">Populus alba x Populus x berolinensis</name>
    <dbReference type="NCBI Taxonomy" id="444605"/>
    <lineage>
        <taxon>Eukaryota</taxon>
        <taxon>Viridiplantae</taxon>
        <taxon>Streptophyta</taxon>
        <taxon>Embryophyta</taxon>
        <taxon>Tracheophyta</taxon>
        <taxon>Spermatophyta</taxon>
        <taxon>Magnoliopsida</taxon>
        <taxon>eudicotyledons</taxon>
        <taxon>Gunneridae</taxon>
        <taxon>Pentapetalae</taxon>
        <taxon>rosids</taxon>
        <taxon>fabids</taxon>
        <taxon>Malpighiales</taxon>
        <taxon>Salicaceae</taxon>
        <taxon>Saliceae</taxon>
        <taxon>Populus</taxon>
    </lineage>
</organism>
<reference evidence="1" key="1">
    <citation type="journal article" date="2023" name="Mol. Ecol. Resour.">
        <title>Chromosome-level genome assembly of a triploid poplar Populus alba 'Berolinensis'.</title>
        <authorList>
            <person name="Chen S."/>
            <person name="Yu Y."/>
            <person name="Wang X."/>
            <person name="Wang S."/>
            <person name="Zhang T."/>
            <person name="Zhou Y."/>
            <person name="He R."/>
            <person name="Meng N."/>
            <person name="Wang Y."/>
            <person name="Liu W."/>
            <person name="Liu Z."/>
            <person name="Liu J."/>
            <person name="Guo Q."/>
            <person name="Huang H."/>
            <person name="Sederoff R.R."/>
            <person name="Wang G."/>
            <person name="Qu G."/>
            <person name="Chen S."/>
        </authorList>
    </citation>
    <scope>NUCLEOTIDE SEQUENCE</scope>
    <source>
        <strain evidence="1">SC-2020</strain>
    </source>
</reference>
<name>A0AAD6QYJ3_9ROSI</name>
<evidence type="ECO:0000313" key="2">
    <source>
        <dbReference type="Proteomes" id="UP001164929"/>
    </source>
</evidence>